<proteinExistence type="predicted"/>
<organism evidence="1">
    <name type="scientific">Trichuris suis</name>
    <name type="common">pig whipworm</name>
    <dbReference type="NCBI Taxonomy" id="68888"/>
    <lineage>
        <taxon>Eukaryota</taxon>
        <taxon>Metazoa</taxon>
        <taxon>Ecdysozoa</taxon>
        <taxon>Nematoda</taxon>
        <taxon>Enoplea</taxon>
        <taxon>Dorylaimia</taxon>
        <taxon>Trichinellida</taxon>
        <taxon>Trichuridae</taxon>
        <taxon>Trichuris</taxon>
    </lineage>
</organism>
<gene>
    <name evidence="1" type="ORF">M514_09457</name>
</gene>
<evidence type="ECO:0000313" key="1">
    <source>
        <dbReference type="EMBL" id="KFD66274.1"/>
    </source>
</evidence>
<dbReference type="Proteomes" id="UP000030758">
    <property type="component" value="Unassembled WGS sequence"/>
</dbReference>
<sequence length="174" mass="20052">MDMSHLLGGISIRSCQTKERKSYAGRIPARGKNKALSDRWSFSVSAVFLSAESADEAVKAEKNRRKPIRWRYPNSLVSDEGAAEIFWTNTSERVPGNCVHYSDEEQRGESRTRMYSYCDWEGLRLPCARTYPARGVLINHFYLVHVFLRDIVFSKSEPYSRTIARVVREDEPQP</sequence>
<dbReference type="EMBL" id="KL367526">
    <property type="protein sequence ID" value="KFD66274.1"/>
    <property type="molecule type" value="Genomic_DNA"/>
</dbReference>
<reference evidence="1" key="1">
    <citation type="journal article" date="2014" name="Nat. Genet.">
        <title>Genome and transcriptome of the porcine whipworm Trichuris suis.</title>
        <authorList>
            <person name="Jex A.R."/>
            <person name="Nejsum P."/>
            <person name="Schwarz E.M."/>
            <person name="Hu L."/>
            <person name="Young N.D."/>
            <person name="Hall R.S."/>
            <person name="Korhonen P.K."/>
            <person name="Liao S."/>
            <person name="Thamsborg S."/>
            <person name="Xia J."/>
            <person name="Xu P."/>
            <person name="Wang S."/>
            <person name="Scheerlinck J.P."/>
            <person name="Hofmann A."/>
            <person name="Sternberg P.W."/>
            <person name="Wang J."/>
            <person name="Gasser R.B."/>
        </authorList>
    </citation>
    <scope>NUCLEOTIDE SEQUENCE [LARGE SCALE GENOMIC DNA]</scope>
    <source>
        <strain evidence="1">DCEP-RM93F</strain>
    </source>
</reference>
<name>A0A085N9X8_9BILA</name>
<accession>A0A085N9X8</accession>
<protein>
    <submittedName>
        <fullName evidence="1">Uncharacterized protein</fullName>
    </submittedName>
</protein>
<dbReference type="AlphaFoldDB" id="A0A085N9X8"/>